<keyword evidence="4" id="KW-1185">Reference proteome</keyword>
<organism evidence="3 4">
    <name type="scientific">Xanthomonas albilineans (strain GPE PC73 / CFBP 7063)</name>
    <dbReference type="NCBI Taxonomy" id="380358"/>
    <lineage>
        <taxon>Bacteria</taxon>
        <taxon>Pseudomonadati</taxon>
        <taxon>Pseudomonadota</taxon>
        <taxon>Gammaproteobacteria</taxon>
        <taxon>Lysobacterales</taxon>
        <taxon>Lysobacteraceae</taxon>
        <taxon>Xanthomonas</taxon>
    </lineage>
</organism>
<evidence type="ECO:0000256" key="1">
    <source>
        <dbReference type="SAM" id="SignalP"/>
    </source>
</evidence>
<keyword evidence="1" id="KW-0732">Signal</keyword>
<evidence type="ECO:0000259" key="2">
    <source>
        <dbReference type="Pfam" id="PF03372"/>
    </source>
</evidence>
<name>D2UC88_XANAP</name>
<dbReference type="SUPFAM" id="SSF56219">
    <property type="entry name" value="DNase I-like"/>
    <property type="match status" value="1"/>
</dbReference>
<dbReference type="KEGG" id="xal:XALC_0907"/>
<dbReference type="PATRIC" id="fig|29447.3.peg.905"/>
<dbReference type="Proteomes" id="UP000001890">
    <property type="component" value="Chromosome"/>
</dbReference>
<dbReference type="eggNOG" id="COG4222">
    <property type="taxonomic scope" value="Bacteria"/>
</dbReference>
<protein>
    <recommendedName>
        <fullName evidence="2">Endonuclease/exonuclease/phosphatase domain-containing protein</fullName>
    </recommendedName>
</protein>
<dbReference type="Gene3D" id="3.60.10.10">
    <property type="entry name" value="Endonuclease/exonuclease/phosphatase"/>
    <property type="match status" value="1"/>
</dbReference>
<accession>D2UC88</accession>
<evidence type="ECO:0000313" key="3">
    <source>
        <dbReference type="EMBL" id="CBA15425.1"/>
    </source>
</evidence>
<dbReference type="InterPro" id="IPR036691">
    <property type="entry name" value="Endo/exonu/phosph_ase_sf"/>
</dbReference>
<feature type="signal peptide" evidence="1">
    <location>
        <begin position="1"/>
        <end position="36"/>
    </location>
</feature>
<proteinExistence type="predicted"/>
<feature type="chain" id="PRO_5003037521" description="Endonuclease/exonuclease/phosphatase domain-containing protein" evidence="1">
    <location>
        <begin position="37"/>
        <end position="420"/>
    </location>
</feature>
<dbReference type="AlphaFoldDB" id="D2UC88"/>
<sequence>MLRTCDACDTAWMTPRLFLIALILLCGACTHTTSTAMSDPAASASAHLRLATYNTSLNSDVSGGLIASLQGDSAQARKIAAVLQQVRPDLVLLNEFDYDDAHRAADLFEQRYLAAPQPHGGSALHYAYRYLAPVNTGVPSGLDLDNDGHVGGEGRARGNDAWGYGLHPGQYGMLLLSRYPIDTAAVRSFRLLKWSAMPGALRPVDPASGHFFHRDAVWTQLRLSSKSHWDVPVRTPLGVIHALVAHPTPPVFDGAEKRNAARNHDELRLWREYLDDAGTGKANWLCDDAGRCGGLATDADFVILGDLNNDPIDGDGRHDAIVALIAHPRVLQYPPPHSAGGEETTRTYAAKGIAHRGPPQQVTGDFGPKAGTLHLDYVLPSRNFRYLDSGVFWPTSDQPSAAIAGGSDHHLVWVDVAAAP</sequence>
<gene>
    <name evidence="3" type="ordered locus">XALc_0907</name>
</gene>
<dbReference type="EMBL" id="FP565176">
    <property type="protein sequence ID" value="CBA15425.1"/>
    <property type="molecule type" value="Genomic_DNA"/>
</dbReference>
<dbReference type="Pfam" id="PF03372">
    <property type="entry name" value="Exo_endo_phos"/>
    <property type="match status" value="1"/>
</dbReference>
<dbReference type="GO" id="GO:0003824">
    <property type="term" value="F:catalytic activity"/>
    <property type="evidence" value="ECO:0007669"/>
    <property type="project" value="InterPro"/>
</dbReference>
<dbReference type="InterPro" id="IPR005135">
    <property type="entry name" value="Endo/exonuclease/phosphatase"/>
</dbReference>
<dbReference type="STRING" id="380358.XALC_0907"/>
<reference evidence="3 4" key="1">
    <citation type="journal article" date="2009" name="BMC Genomics">
        <title>The complete genome sequence of Xanthomonas albilineans provides new insights into the reductive genome evolution of the xylem-limited Xanthomonadaceae.</title>
        <authorList>
            <person name="Pieretti I."/>
            <person name="Royer M."/>
            <person name="Barbe V."/>
            <person name="Carrere S."/>
            <person name="Koebnik R."/>
            <person name="Cociancich S."/>
            <person name="Couloux A."/>
            <person name="Darrasse A."/>
            <person name="Gouzy J."/>
            <person name="Jacques M.A."/>
            <person name="Lauber E."/>
            <person name="Manceau C."/>
            <person name="Mangenot S."/>
            <person name="Poussier S."/>
            <person name="Segurens B."/>
            <person name="Szurek B."/>
            <person name="Verdier V."/>
            <person name="Arlat M."/>
            <person name="Rott P."/>
        </authorList>
    </citation>
    <scope>NUCLEOTIDE SEQUENCE [LARGE SCALE GENOMIC DNA]</scope>
    <source>
        <strain evidence="4">GPE PC73 / CFBP 7063</strain>
    </source>
</reference>
<feature type="domain" description="Endonuclease/exonuclease/phosphatase" evidence="2">
    <location>
        <begin position="52"/>
        <end position="409"/>
    </location>
</feature>
<evidence type="ECO:0000313" key="4">
    <source>
        <dbReference type="Proteomes" id="UP000001890"/>
    </source>
</evidence>